<proteinExistence type="inferred from homology"/>
<evidence type="ECO:0000256" key="2">
    <source>
        <dbReference type="ARBA" id="ARBA00022723"/>
    </source>
</evidence>
<comment type="similarity">
    <text evidence="1">Belongs to the carotenoid oxygenase family.</text>
</comment>
<dbReference type="PANTHER" id="PTHR10543:SF89">
    <property type="entry name" value="CAROTENOID 9,10(9',10')-CLEAVAGE DIOXYGENASE 1"/>
    <property type="match status" value="1"/>
</dbReference>
<evidence type="ECO:0000313" key="6">
    <source>
        <dbReference type="EMBL" id="KAJ5727658.1"/>
    </source>
</evidence>
<dbReference type="PANTHER" id="PTHR10543">
    <property type="entry name" value="BETA-CAROTENE DIOXYGENASE"/>
    <property type="match status" value="1"/>
</dbReference>
<evidence type="ECO:0000256" key="3">
    <source>
        <dbReference type="ARBA" id="ARBA00023002"/>
    </source>
</evidence>
<keyword evidence="3" id="KW-0560">Oxidoreductase</keyword>
<feature type="binding site" evidence="5">
    <location>
        <position position="112"/>
    </location>
    <ligand>
        <name>Fe cation</name>
        <dbReference type="ChEBI" id="CHEBI:24875"/>
        <note>catalytic</note>
    </ligand>
</feature>
<organism evidence="6 7">
    <name type="scientific">Penicillium malachiteum</name>
    <dbReference type="NCBI Taxonomy" id="1324776"/>
    <lineage>
        <taxon>Eukaryota</taxon>
        <taxon>Fungi</taxon>
        <taxon>Dikarya</taxon>
        <taxon>Ascomycota</taxon>
        <taxon>Pezizomycotina</taxon>
        <taxon>Eurotiomycetes</taxon>
        <taxon>Eurotiomycetidae</taxon>
        <taxon>Eurotiales</taxon>
        <taxon>Aspergillaceae</taxon>
        <taxon>Penicillium</taxon>
    </lineage>
</organism>
<name>A0AAD6HN09_9EURO</name>
<dbReference type="Proteomes" id="UP001215712">
    <property type="component" value="Unassembled WGS sequence"/>
</dbReference>
<evidence type="ECO:0000256" key="1">
    <source>
        <dbReference type="ARBA" id="ARBA00006787"/>
    </source>
</evidence>
<accession>A0AAD6HN09</accession>
<dbReference type="GO" id="GO:0016121">
    <property type="term" value="P:carotene catabolic process"/>
    <property type="evidence" value="ECO:0007669"/>
    <property type="project" value="TreeGrafter"/>
</dbReference>
<evidence type="ECO:0000313" key="7">
    <source>
        <dbReference type="Proteomes" id="UP001215712"/>
    </source>
</evidence>
<feature type="binding site" evidence="5">
    <location>
        <position position="345"/>
    </location>
    <ligand>
        <name>Fe cation</name>
        <dbReference type="ChEBI" id="CHEBI:24875"/>
        <note>catalytic</note>
    </ligand>
</feature>
<evidence type="ECO:0000256" key="5">
    <source>
        <dbReference type="PIRSR" id="PIRSR604294-1"/>
    </source>
</evidence>
<dbReference type="Pfam" id="PF03055">
    <property type="entry name" value="RPE65"/>
    <property type="match status" value="1"/>
</dbReference>
<sequence>MSTGELVLFHSTFLPPFVQYSVVPAKASSKNKPHLNLPIPGLSSGKLMHDFGVSQNCTVIIDCPISLDPFNLRHNLSAIQYDPNGPTRLGVFPRHSPENIKWFDTGASIVMHTANTWDESTPSGTRVHILLCRMNSLAPLYHMGGMEAPKSVCPDNPQCRLYYYQINPESAIAQQWALSSIPFEFPHVPRHLEMTAARYIYGCSMREGNFASQFMESVKIDCLAKIDAKRFLEIGQRTPPVCPEGSVDKRTMQEILCSEDPEDPIQVFALPDGWYAQECSFVPRKDGKSEDDGWLVTYVFDESQLNEEGEAKADSRSELWIIDAVGMKEVVAKVFLPQRVPYGMHGNWFAENQILNQRDFTGFRL</sequence>
<comment type="cofactor">
    <cofactor evidence="5">
        <name>Fe(2+)</name>
        <dbReference type="ChEBI" id="CHEBI:29033"/>
    </cofactor>
    <text evidence="5">Binds 1 Fe(2+) ion per subunit.</text>
</comment>
<dbReference type="GO" id="GO:0046872">
    <property type="term" value="F:metal ion binding"/>
    <property type="evidence" value="ECO:0007669"/>
    <property type="project" value="UniProtKB-KW"/>
</dbReference>
<gene>
    <name evidence="6" type="ORF">N7493_005478</name>
</gene>
<keyword evidence="2 5" id="KW-0479">Metal-binding</keyword>
<protein>
    <submittedName>
        <fullName evidence="6">9-cis-epoxycarotenoid dioxygenase</fullName>
    </submittedName>
</protein>
<keyword evidence="6" id="KW-0223">Dioxygenase</keyword>
<keyword evidence="7" id="KW-1185">Reference proteome</keyword>
<reference evidence="6" key="2">
    <citation type="submission" date="2023-01" db="EMBL/GenBank/DDBJ databases">
        <authorList>
            <person name="Petersen C."/>
        </authorList>
    </citation>
    <scope>NUCLEOTIDE SEQUENCE</scope>
    <source>
        <strain evidence="6">IBT 17514</strain>
    </source>
</reference>
<comment type="caution">
    <text evidence="6">The sequence shown here is derived from an EMBL/GenBank/DDBJ whole genome shotgun (WGS) entry which is preliminary data.</text>
</comment>
<dbReference type="GO" id="GO:0010436">
    <property type="term" value="F:carotenoid dioxygenase activity"/>
    <property type="evidence" value="ECO:0007669"/>
    <property type="project" value="TreeGrafter"/>
</dbReference>
<reference evidence="6" key="1">
    <citation type="journal article" date="2023" name="IMA Fungus">
        <title>Comparative genomic study of the Penicillium genus elucidates a diverse pangenome and 15 lateral gene transfer events.</title>
        <authorList>
            <person name="Petersen C."/>
            <person name="Sorensen T."/>
            <person name="Nielsen M.R."/>
            <person name="Sondergaard T.E."/>
            <person name="Sorensen J.L."/>
            <person name="Fitzpatrick D.A."/>
            <person name="Frisvad J.C."/>
            <person name="Nielsen K.L."/>
        </authorList>
    </citation>
    <scope>NUCLEOTIDE SEQUENCE</scope>
    <source>
        <strain evidence="6">IBT 17514</strain>
    </source>
</reference>
<evidence type="ECO:0000256" key="4">
    <source>
        <dbReference type="ARBA" id="ARBA00023004"/>
    </source>
</evidence>
<keyword evidence="4 5" id="KW-0408">Iron</keyword>
<dbReference type="InterPro" id="IPR004294">
    <property type="entry name" value="Carotenoid_Oase"/>
</dbReference>
<feature type="binding site" evidence="5">
    <location>
        <position position="49"/>
    </location>
    <ligand>
        <name>Fe cation</name>
        <dbReference type="ChEBI" id="CHEBI:24875"/>
        <note>catalytic</note>
    </ligand>
</feature>
<dbReference type="AlphaFoldDB" id="A0AAD6HN09"/>
<dbReference type="EMBL" id="JAQJAN010000006">
    <property type="protein sequence ID" value="KAJ5727658.1"/>
    <property type="molecule type" value="Genomic_DNA"/>
</dbReference>